<proteinExistence type="predicted"/>
<dbReference type="AlphaFoldDB" id="A0A1I4XP60"/>
<evidence type="ECO:0000313" key="2">
    <source>
        <dbReference type="Proteomes" id="UP000242869"/>
    </source>
</evidence>
<dbReference type="RefSeq" id="WP_091192315.1">
    <property type="nucleotide sequence ID" value="NZ_FOVE01000006.1"/>
</dbReference>
<keyword evidence="2" id="KW-1185">Reference proteome</keyword>
<dbReference type="Proteomes" id="UP000242869">
    <property type="component" value="Unassembled WGS sequence"/>
</dbReference>
<dbReference type="InterPro" id="IPR043519">
    <property type="entry name" value="NT_sf"/>
</dbReference>
<dbReference type="OrthoDB" id="9157371at2"/>
<reference evidence="2" key="1">
    <citation type="submission" date="2016-10" db="EMBL/GenBank/DDBJ databases">
        <authorList>
            <person name="Varghese N."/>
            <person name="Submissions S."/>
        </authorList>
    </citation>
    <scope>NUCLEOTIDE SEQUENCE [LARGE SCALE GENOMIC DNA]</scope>
    <source>
        <strain evidence="2">DSM 6150</strain>
    </source>
</reference>
<organism evidence="1 2">
    <name type="scientific">Formivibrio citricus</name>
    <dbReference type="NCBI Taxonomy" id="83765"/>
    <lineage>
        <taxon>Bacteria</taxon>
        <taxon>Pseudomonadati</taxon>
        <taxon>Pseudomonadota</taxon>
        <taxon>Betaproteobacteria</taxon>
        <taxon>Neisseriales</taxon>
        <taxon>Chitinibacteraceae</taxon>
        <taxon>Formivibrio</taxon>
    </lineage>
</organism>
<dbReference type="STRING" id="83765.SAMN05660284_01044"/>
<accession>A0A1I4XP60</accession>
<evidence type="ECO:0000313" key="1">
    <source>
        <dbReference type="EMBL" id="SFN27582.1"/>
    </source>
</evidence>
<dbReference type="EMBL" id="FOVE01000006">
    <property type="protein sequence ID" value="SFN27582.1"/>
    <property type="molecule type" value="Genomic_DNA"/>
</dbReference>
<name>A0A1I4XP60_9NEIS</name>
<protein>
    <recommendedName>
        <fullName evidence="3">Nucleotidyltransferase domain-containing protein</fullName>
    </recommendedName>
</protein>
<gene>
    <name evidence="1" type="ORF">SAMN05660284_01044</name>
</gene>
<evidence type="ECO:0008006" key="3">
    <source>
        <dbReference type="Google" id="ProtNLM"/>
    </source>
</evidence>
<dbReference type="SUPFAM" id="SSF81301">
    <property type="entry name" value="Nucleotidyltransferase"/>
    <property type="match status" value="1"/>
</dbReference>
<sequence length="201" mass="22504">MKRKNASAASGRQSANIRQEVAARAARLLAEGHAADFSAAKRKAAQQLGVTETANLPSNQEIEDALAQHRAIFEPEHEALLRQLRQKSLYLMRLLAEFRPCLTGSVLSGVAGPHSDINLILYHDDPKSIEFFLIDQKIEYQHREANGAHRYDDFPTLAFWFDETPVKLHLRPLSAERNQAKNEARATRAEVEKLLAAPVMA</sequence>